<sequence length="77" mass="9676">MDDLTQQRHRAWRRKQKFLFRGRDCRHTTRLWKPVKKWKYLYTRQVKLARAKQLGIEYPRISKAQSLHDARFNYWTL</sequence>
<evidence type="ECO:0008006" key="3">
    <source>
        <dbReference type="Google" id="ProtNLM"/>
    </source>
</evidence>
<keyword evidence="2" id="KW-1185">Reference proteome</keyword>
<gene>
    <name evidence="1" type="ORF">Q3V53_06340</name>
</gene>
<name>A0ABT8UUW0_9GAMM</name>
<organism evidence="1 2">
    <name type="scientific">Acinetobacter genomosp. 15BJ</name>
    <dbReference type="NCBI Taxonomy" id="106651"/>
    <lineage>
        <taxon>Bacteria</taxon>
        <taxon>Pseudomonadati</taxon>
        <taxon>Pseudomonadota</taxon>
        <taxon>Gammaproteobacteria</taxon>
        <taxon>Moraxellales</taxon>
        <taxon>Moraxellaceae</taxon>
        <taxon>Acinetobacter</taxon>
    </lineage>
</organism>
<evidence type="ECO:0000313" key="2">
    <source>
        <dbReference type="Proteomes" id="UP001168902"/>
    </source>
</evidence>
<reference evidence="1 2" key="1">
    <citation type="submission" date="2023-07" db="EMBL/GenBank/DDBJ databases">
        <title>A novel proteolytic Acinetobacter species.</title>
        <authorList>
            <person name="Nemec A."/>
            <person name="Radolfova-Krizova L."/>
        </authorList>
    </citation>
    <scope>NUCLEOTIDE SEQUENCE [LARGE SCALE GENOMIC DNA]</scope>
    <source>
        <strain evidence="1 2">NIPH 1865</strain>
    </source>
</reference>
<dbReference type="EMBL" id="JAUMJH010000012">
    <property type="protein sequence ID" value="MDO3656830.1"/>
    <property type="molecule type" value="Genomic_DNA"/>
</dbReference>
<proteinExistence type="predicted"/>
<dbReference type="RefSeq" id="WP_242727011.1">
    <property type="nucleotide sequence ID" value="NZ_JAUMJH010000012.1"/>
</dbReference>
<evidence type="ECO:0000313" key="1">
    <source>
        <dbReference type="EMBL" id="MDO3656830.1"/>
    </source>
</evidence>
<dbReference type="Proteomes" id="UP001168902">
    <property type="component" value="Unassembled WGS sequence"/>
</dbReference>
<protein>
    <recommendedName>
        <fullName evidence="3">Reverse transcriptase</fullName>
    </recommendedName>
</protein>
<accession>A0ABT8UUW0</accession>
<comment type="caution">
    <text evidence="1">The sequence shown here is derived from an EMBL/GenBank/DDBJ whole genome shotgun (WGS) entry which is preliminary data.</text>
</comment>